<dbReference type="Pfam" id="PF00753">
    <property type="entry name" value="Lactamase_B"/>
    <property type="match status" value="1"/>
</dbReference>
<organism evidence="11 12">
    <name type="scientific">Oopsacas minuta</name>
    <dbReference type="NCBI Taxonomy" id="111878"/>
    <lineage>
        <taxon>Eukaryota</taxon>
        <taxon>Metazoa</taxon>
        <taxon>Porifera</taxon>
        <taxon>Hexactinellida</taxon>
        <taxon>Hexasterophora</taxon>
        <taxon>Lyssacinosida</taxon>
        <taxon>Leucopsacidae</taxon>
        <taxon>Oopsacas</taxon>
    </lineage>
</organism>
<dbReference type="SMART" id="SM00849">
    <property type="entry name" value="Lactamase_B"/>
    <property type="match status" value="1"/>
</dbReference>
<keyword evidence="12" id="KW-1185">Reference proteome</keyword>
<dbReference type="CDD" id="cd07723">
    <property type="entry name" value="hydroxyacylglutathione_hydrolase_MBL-fold"/>
    <property type="match status" value="1"/>
</dbReference>
<dbReference type="GO" id="GO:0019243">
    <property type="term" value="P:methylglyoxal catabolic process to D-lactate via S-lactoyl-glutathione"/>
    <property type="evidence" value="ECO:0007669"/>
    <property type="project" value="InterPro"/>
</dbReference>
<evidence type="ECO:0000256" key="2">
    <source>
        <dbReference type="ARBA" id="ARBA00001947"/>
    </source>
</evidence>
<dbReference type="EMBL" id="JAKMXF010000354">
    <property type="protein sequence ID" value="KAI6646772.1"/>
    <property type="molecule type" value="Genomic_DNA"/>
</dbReference>
<dbReference type="AlphaFoldDB" id="A0AAV7JDA5"/>
<dbReference type="PIRSF" id="PIRSF005457">
    <property type="entry name" value="Glx"/>
    <property type="match status" value="1"/>
</dbReference>
<dbReference type="SUPFAM" id="SSF56281">
    <property type="entry name" value="Metallo-hydrolase/oxidoreductase"/>
    <property type="match status" value="1"/>
</dbReference>
<evidence type="ECO:0000256" key="5">
    <source>
        <dbReference type="ARBA" id="ARBA00011917"/>
    </source>
</evidence>
<comment type="pathway">
    <text evidence="3">Secondary metabolite metabolism; methylglyoxal degradation; (R)-lactate from methylglyoxal: step 2/2.</text>
</comment>
<dbReference type="NCBIfam" id="TIGR03413">
    <property type="entry name" value="GSH_gloB"/>
    <property type="match status" value="1"/>
</dbReference>
<dbReference type="PANTHER" id="PTHR11935:SF94">
    <property type="entry name" value="TENZING NORGAY, ISOFORM C"/>
    <property type="match status" value="1"/>
</dbReference>
<dbReference type="Proteomes" id="UP001165289">
    <property type="component" value="Unassembled WGS sequence"/>
</dbReference>
<dbReference type="Gene3D" id="3.60.15.10">
    <property type="entry name" value="Ribonuclease Z/Hydroxyacylglutathione hydrolase-like"/>
    <property type="match status" value="1"/>
</dbReference>
<evidence type="ECO:0000256" key="8">
    <source>
        <dbReference type="ARBA" id="ARBA00022833"/>
    </source>
</evidence>
<feature type="domain" description="Metallo-beta-lactamase" evidence="10">
    <location>
        <begin position="11"/>
        <end position="172"/>
    </location>
</feature>
<accession>A0AAV7JDA5</accession>
<keyword evidence="6" id="KW-0479">Metal-binding</keyword>
<proteinExistence type="inferred from homology"/>
<evidence type="ECO:0000256" key="1">
    <source>
        <dbReference type="ARBA" id="ARBA00001623"/>
    </source>
</evidence>
<protein>
    <recommendedName>
        <fullName evidence="5">hydroxyacylglutathione hydrolase</fullName>
        <ecNumber evidence="5">3.1.2.6</ecNumber>
    </recommendedName>
    <alternativeName>
        <fullName evidence="9">Glyoxalase II</fullName>
    </alternativeName>
</protein>
<evidence type="ECO:0000256" key="6">
    <source>
        <dbReference type="ARBA" id="ARBA00022723"/>
    </source>
</evidence>
<dbReference type="InterPro" id="IPR035680">
    <property type="entry name" value="Clx_II_MBL"/>
</dbReference>
<dbReference type="InterPro" id="IPR017782">
    <property type="entry name" value="Hydroxyacylglutathione_Hdrlase"/>
</dbReference>
<evidence type="ECO:0000313" key="11">
    <source>
        <dbReference type="EMBL" id="KAI6646772.1"/>
    </source>
</evidence>
<comment type="similarity">
    <text evidence="4">Belongs to the metallo-beta-lactamase superfamily. Glyoxalase II family.</text>
</comment>
<dbReference type="PANTHER" id="PTHR11935">
    <property type="entry name" value="BETA LACTAMASE DOMAIN"/>
    <property type="match status" value="1"/>
</dbReference>
<dbReference type="EC" id="3.1.2.6" evidence="5"/>
<dbReference type="InterPro" id="IPR036866">
    <property type="entry name" value="RibonucZ/Hydroxyglut_hydro"/>
</dbReference>
<evidence type="ECO:0000256" key="9">
    <source>
        <dbReference type="ARBA" id="ARBA00031044"/>
    </source>
</evidence>
<evidence type="ECO:0000256" key="4">
    <source>
        <dbReference type="ARBA" id="ARBA00006759"/>
    </source>
</evidence>
<keyword evidence="8" id="KW-0862">Zinc</keyword>
<dbReference type="HAMAP" id="MF_01374">
    <property type="entry name" value="Glyoxalase_2"/>
    <property type="match status" value="1"/>
</dbReference>
<evidence type="ECO:0000259" key="10">
    <source>
        <dbReference type="SMART" id="SM00849"/>
    </source>
</evidence>
<comment type="caution">
    <text evidence="11">The sequence shown here is derived from an EMBL/GenBank/DDBJ whole genome shotgun (WGS) entry which is preliminary data.</text>
</comment>
<dbReference type="GO" id="GO:0046872">
    <property type="term" value="F:metal ion binding"/>
    <property type="evidence" value="ECO:0007669"/>
    <property type="project" value="UniProtKB-KW"/>
</dbReference>
<dbReference type="Pfam" id="PF16123">
    <property type="entry name" value="HAGH_C"/>
    <property type="match status" value="1"/>
</dbReference>
<evidence type="ECO:0000313" key="12">
    <source>
        <dbReference type="Proteomes" id="UP001165289"/>
    </source>
</evidence>
<gene>
    <name evidence="11" type="ORF">LOD99_12892</name>
</gene>
<evidence type="ECO:0000256" key="3">
    <source>
        <dbReference type="ARBA" id="ARBA00004963"/>
    </source>
</evidence>
<evidence type="ECO:0000256" key="7">
    <source>
        <dbReference type="ARBA" id="ARBA00022801"/>
    </source>
</evidence>
<sequence>MEVKVVPALQDNFMYLLIDTNTKQSAVIDPVEPDKLMAFIAQEGLQLNCVLTTHHHFDHSGGNEAIVGMRPKLPVYGGDDRIPKLSHKVSHGEQLQIGFLKVTCFETPCHTSGHICYFVESQDKKDPVVFTGDTLFLAGCGKFFEGTAPEMYKSLIKVLGVLPKNTLVFCGHEYALNNLSFARHCQPDNEAVKIKIDNVKERLSKELPSVPSTLEEEFKYNPFMRVDQPEIHIFTGTTDPIESMGKLRAAKDGFKPVPL</sequence>
<dbReference type="GO" id="GO:0004416">
    <property type="term" value="F:hydroxyacylglutathione hydrolase activity"/>
    <property type="evidence" value="ECO:0007669"/>
    <property type="project" value="UniProtKB-EC"/>
</dbReference>
<dbReference type="InterPro" id="IPR001279">
    <property type="entry name" value="Metallo-B-lactamas"/>
</dbReference>
<dbReference type="InterPro" id="IPR032282">
    <property type="entry name" value="HAGH_C"/>
</dbReference>
<comment type="cofactor">
    <cofactor evidence="2">
        <name>Zn(2+)</name>
        <dbReference type="ChEBI" id="CHEBI:29105"/>
    </cofactor>
</comment>
<dbReference type="FunFam" id="3.60.15.10:FF:000019">
    <property type="entry name" value="Hydroxyacylglutathione hydrolase, mitochondrial"/>
    <property type="match status" value="1"/>
</dbReference>
<reference evidence="11 12" key="1">
    <citation type="journal article" date="2023" name="BMC Biol.">
        <title>The compact genome of the sponge Oopsacas minuta (Hexactinellida) is lacking key metazoan core genes.</title>
        <authorList>
            <person name="Santini S."/>
            <person name="Schenkelaars Q."/>
            <person name="Jourda C."/>
            <person name="Duchesne M."/>
            <person name="Belahbib H."/>
            <person name="Rocher C."/>
            <person name="Selva M."/>
            <person name="Riesgo A."/>
            <person name="Vervoort M."/>
            <person name="Leys S.P."/>
            <person name="Kodjabachian L."/>
            <person name="Le Bivic A."/>
            <person name="Borchiellini C."/>
            <person name="Claverie J.M."/>
            <person name="Renard E."/>
        </authorList>
    </citation>
    <scope>NUCLEOTIDE SEQUENCE [LARGE SCALE GENOMIC DNA]</scope>
    <source>
        <strain evidence="11">SPO-2</strain>
    </source>
</reference>
<name>A0AAV7JDA5_9METZ</name>
<keyword evidence="7 11" id="KW-0378">Hydrolase</keyword>
<comment type="catalytic activity">
    <reaction evidence="1">
        <text>an S-(2-hydroxyacyl)glutathione + H2O = a 2-hydroxy carboxylate + glutathione + H(+)</text>
        <dbReference type="Rhea" id="RHEA:21864"/>
        <dbReference type="ChEBI" id="CHEBI:15377"/>
        <dbReference type="ChEBI" id="CHEBI:15378"/>
        <dbReference type="ChEBI" id="CHEBI:57925"/>
        <dbReference type="ChEBI" id="CHEBI:58896"/>
        <dbReference type="ChEBI" id="CHEBI:71261"/>
        <dbReference type="EC" id="3.1.2.6"/>
    </reaction>
</comment>